<evidence type="ECO:0000313" key="4">
    <source>
        <dbReference type="Proteomes" id="UP000001351"/>
    </source>
</evidence>
<evidence type="ECO:0000313" key="3">
    <source>
        <dbReference type="EMBL" id="ADO70350.1"/>
    </source>
</evidence>
<dbReference type="eggNOG" id="COG1595">
    <property type="taxonomic scope" value="Bacteria"/>
</dbReference>
<dbReference type="Gene3D" id="1.10.10.10">
    <property type="entry name" value="Winged helix-like DNA-binding domain superfamily/Winged helix DNA-binding domain"/>
    <property type="match status" value="1"/>
</dbReference>
<sequence>MERSRWWRQRARAPFIMGVGCAVGAPSQLLWARPASVAVPPGGRGPPVTVAVSLGGPGARNARLFRRLTRRSHEAPTEEGAASEALAAFPQRGSALSPLSPGTSRAPSAGPGRHAPVSRGWDALHRELGAALQTAEARRAYRLVRSNWEALSGFEEPEALVSFLTAREGDSHVKDGLLAGLVVMVQTGAAASFFVALLWLSLWPGLDSVYRRCLRRTEQPPAEVVSSVAASFMALVARVNLSGVHRVAGTLVRGTERDVLKAWHKELVEQRRRARLESLTDVDGGAPSVQWLTPLVSRARSFNAEVEELRAWLLPLTGEDTELVVSLVLREEDVVEVAASLGVSPETARKRVRRALTRLRKMKNKIPEKDFLSRNGGWGCFLEFVDSETTERERLRGVTNRMSPTRAA</sequence>
<dbReference type="InterPro" id="IPR013324">
    <property type="entry name" value="RNA_pol_sigma_r3/r4-like"/>
</dbReference>
<dbReference type="HOGENOM" id="CLU_674239_0_0_7"/>
<dbReference type="EMBL" id="CP002271">
    <property type="protein sequence ID" value="ADO70350.1"/>
    <property type="molecule type" value="Genomic_DNA"/>
</dbReference>
<dbReference type="AlphaFoldDB" id="E3FHS8"/>
<proteinExistence type="predicted"/>
<organism evidence="3 4">
    <name type="scientific">Stigmatella aurantiaca (strain DW4/3-1)</name>
    <dbReference type="NCBI Taxonomy" id="378806"/>
    <lineage>
        <taxon>Bacteria</taxon>
        <taxon>Pseudomonadati</taxon>
        <taxon>Myxococcota</taxon>
        <taxon>Myxococcia</taxon>
        <taxon>Myxococcales</taxon>
        <taxon>Cystobacterineae</taxon>
        <taxon>Archangiaceae</taxon>
        <taxon>Stigmatella</taxon>
    </lineage>
</organism>
<reference evidence="3 4" key="1">
    <citation type="journal article" date="2011" name="Mol. Biol. Evol.">
        <title>Comparative genomic analysis of fruiting body formation in Myxococcales.</title>
        <authorList>
            <person name="Huntley S."/>
            <person name="Hamann N."/>
            <person name="Wegener-Feldbrugge S."/>
            <person name="Treuner-Lange A."/>
            <person name="Kube M."/>
            <person name="Reinhardt R."/>
            <person name="Klages S."/>
            <person name="Muller R."/>
            <person name="Ronning C.M."/>
            <person name="Nierman W.C."/>
            <person name="Sogaard-Andersen L."/>
        </authorList>
    </citation>
    <scope>NUCLEOTIDE SEQUENCE [LARGE SCALE GENOMIC DNA]</scope>
    <source>
        <strain evidence="3 4">DW4/3-1</strain>
    </source>
</reference>
<gene>
    <name evidence="3" type="ordered locus">STAUR_2546</name>
</gene>
<keyword evidence="4" id="KW-1185">Reference proteome</keyword>
<dbReference type="Proteomes" id="UP000001351">
    <property type="component" value="Chromosome"/>
</dbReference>
<dbReference type="InterPro" id="IPR036388">
    <property type="entry name" value="WH-like_DNA-bd_sf"/>
</dbReference>
<keyword evidence="2" id="KW-1133">Transmembrane helix</keyword>
<keyword evidence="2" id="KW-0812">Transmembrane</keyword>
<accession>E3FHS8</accession>
<feature type="region of interest" description="Disordered" evidence="1">
    <location>
        <begin position="93"/>
        <end position="116"/>
    </location>
</feature>
<keyword evidence="2" id="KW-0472">Membrane</keyword>
<evidence type="ECO:0000256" key="2">
    <source>
        <dbReference type="SAM" id="Phobius"/>
    </source>
</evidence>
<name>E3FHS8_STIAD</name>
<dbReference type="KEGG" id="sur:STAUR_2546"/>
<evidence type="ECO:0000256" key="1">
    <source>
        <dbReference type="SAM" id="MobiDB-lite"/>
    </source>
</evidence>
<protein>
    <submittedName>
        <fullName evidence="3">RNA polymerase, sigma-70</fullName>
    </submittedName>
</protein>
<dbReference type="STRING" id="378806.STAUR_2546"/>
<dbReference type="SUPFAM" id="SSF88659">
    <property type="entry name" value="Sigma3 and sigma4 domains of RNA polymerase sigma factors"/>
    <property type="match status" value="1"/>
</dbReference>
<feature type="transmembrane region" description="Helical" evidence="2">
    <location>
        <begin position="177"/>
        <end position="202"/>
    </location>
</feature>